<protein>
    <submittedName>
        <fullName evidence="2">DUF2431 domain-containing protein</fullName>
    </submittedName>
</protein>
<dbReference type="Pfam" id="PF10354">
    <property type="entry name" value="BMT5-like"/>
    <property type="match status" value="1"/>
</dbReference>
<gene>
    <name evidence="2" type="ORF">J1N51_14650</name>
</gene>
<dbReference type="InterPro" id="IPR019446">
    <property type="entry name" value="BMT5-like"/>
</dbReference>
<dbReference type="GO" id="GO:0070042">
    <property type="term" value="F:rRNA (uridine-N3-)-methyltransferase activity"/>
    <property type="evidence" value="ECO:0007669"/>
    <property type="project" value="InterPro"/>
</dbReference>
<organism evidence="2 3">
    <name type="scientific">Psychrosphaera ytuae</name>
    <dbReference type="NCBI Taxonomy" id="2820710"/>
    <lineage>
        <taxon>Bacteria</taxon>
        <taxon>Pseudomonadati</taxon>
        <taxon>Pseudomonadota</taxon>
        <taxon>Gammaproteobacteria</taxon>
        <taxon>Alteromonadales</taxon>
        <taxon>Pseudoalteromonadaceae</taxon>
        <taxon>Psychrosphaera</taxon>
    </lineage>
</organism>
<dbReference type="AlphaFoldDB" id="A0A975HI77"/>
<feature type="domain" description="25S rRNA (uridine-N(3))-methyltransferase BMT5-like" evidence="1">
    <location>
        <begin position="11"/>
        <end position="180"/>
    </location>
</feature>
<proteinExistence type="predicted"/>
<evidence type="ECO:0000313" key="2">
    <source>
        <dbReference type="EMBL" id="QTH63912.1"/>
    </source>
</evidence>
<accession>A0A975HI77</accession>
<dbReference type="Proteomes" id="UP000682739">
    <property type="component" value="Chromosome"/>
</dbReference>
<evidence type="ECO:0000313" key="3">
    <source>
        <dbReference type="Proteomes" id="UP000682739"/>
    </source>
</evidence>
<sequence>MYLPKHARVVTIGDGDLSFSRALLAHIPAEQLLATTYDDEHVLRDKYAINALDDLKKAGVATLHGIDITSGNSLAELQAFEADIVIFNHPLVPTQKSYSQYQKERDKSANLMNRNLLYHFLKHSFETILSISGLRLCYITTKSVKPYSHWHIETSLCHQQPFRYLGQEPFEVSLFKNYLVRNVDRDKCVKHEASDIYVYSDQADHSIQPRLTKFKYTADNHCPLCRKGPFENESDWALHCNTRIHKAQQQYSDAWFRHLSSL</sequence>
<reference evidence="2" key="1">
    <citation type="submission" date="2021-03" db="EMBL/GenBank/DDBJ databases">
        <title>Description of Psychrosphaera ytuae sp. nov. isolated from deep sea sediment of South China Sea.</title>
        <authorList>
            <person name="Zhang J."/>
            <person name="Xu X.-D."/>
        </authorList>
    </citation>
    <scope>NUCLEOTIDE SEQUENCE</scope>
    <source>
        <strain evidence="2">MTZ26</strain>
    </source>
</reference>
<dbReference type="EMBL" id="CP072110">
    <property type="protein sequence ID" value="QTH63912.1"/>
    <property type="molecule type" value="Genomic_DNA"/>
</dbReference>
<dbReference type="RefSeq" id="WP_208831967.1">
    <property type="nucleotide sequence ID" value="NZ_CP072110.1"/>
</dbReference>
<keyword evidence="3" id="KW-1185">Reference proteome</keyword>
<evidence type="ECO:0000259" key="1">
    <source>
        <dbReference type="Pfam" id="PF10354"/>
    </source>
</evidence>
<dbReference type="KEGG" id="psym:J1N51_14650"/>
<dbReference type="GO" id="GO:0070475">
    <property type="term" value="P:rRNA base methylation"/>
    <property type="evidence" value="ECO:0007669"/>
    <property type="project" value="InterPro"/>
</dbReference>
<name>A0A975HI77_9GAMM</name>